<sequence>MEKAGKGNPEEIPWADQAGAEFVVESTGAFTDKGKAAAHLKGGAKRLLSPPKEDYDLCSICFAAMGNEADFIKMDRPV</sequence>
<comment type="pathway">
    <text evidence="1">Carbohydrate degradation; glycolysis; pyruvate from D-glyceraldehyde 3-phosphate: step 1/5.</text>
</comment>
<accession>A0A9Q0TAY5</accession>
<evidence type="ECO:0000256" key="2">
    <source>
        <dbReference type="ARBA" id="ARBA00007406"/>
    </source>
</evidence>
<dbReference type="GO" id="GO:0006096">
    <property type="term" value="P:glycolytic process"/>
    <property type="evidence" value="ECO:0007669"/>
    <property type="project" value="UniProtKB-KW"/>
</dbReference>
<evidence type="ECO:0000256" key="5">
    <source>
        <dbReference type="ARBA" id="ARBA00023027"/>
    </source>
</evidence>
<proteinExistence type="inferred from homology"/>
<dbReference type="InterPro" id="IPR020831">
    <property type="entry name" value="GlycerAld/Erythrose_P_DH"/>
</dbReference>
<dbReference type="GO" id="GO:0005829">
    <property type="term" value="C:cytosol"/>
    <property type="evidence" value="ECO:0007669"/>
    <property type="project" value="TreeGrafter"/>
</dbReference>
<keyword evidence="4" id="KW-0560">Oxidoreductase</keyword>
<evidence type="ECO:0000313" key="7">
    <source>
        <dbReference type="EMBL" id="KAJ6707854.1"/>
    </source>
</evidence>
<dbReference type="Gene3D" id="3.40.50.720">
    <property type="entry name" value="NAD(P)-binding Rossmann-like Domain"/>
    <property type="match status" value="1"/>
</dbReference>
<keyword evidence="5" id="KW-0520">NAD</keyword>
<organism evidence="7 8">
    <name type="scientific">Salix viminalis</name>
    <name type="common">Common osier</name>
    <name type="synonym">Basket willow</name>
    <dbReference type="NCBI Taxonomy" id="40686"/>
    <lineage>
        <taxon>Eukaryota</taxon>
        <taxon>Viridiplantae</taxon>
        <taxon>Streptophyta</taxon>
        <taxon>Embryophyta</taxon>
        <taxon>Tracheophyta</taxon>
        <taxon>Spermatophyta</taxon>
        <taxon>Magnoliopsida</taxon>
        <taxon>eudicotyledons</taxon>
        <taxon>Gunneridae</taxon>
        <taxon>Pentapetalae</taxon>
        <taxon>rosids</taxon>
        <taxon>fabids</taxon>
        <taxon>Malpighiales</taxon>
        <taxon>Salicaceae</taxon>
        <taxon>Saliceae</taxon>
        <taxon>Salix</taxon>
    </lineage>
</organism>
<keyword evidence="6" id="KW-0324">Glycolysis</keyword>
<dbReference type="SUPFAM" id="SSF51735">
    <property type="entry name" value="NAD(P)-binding Rossmann-fold domains"/>
    <property type="match status" value="1"/>
</dbReference>
<dbReference type="InterPro" id="IPR036291">
    <property type="entry name" value="NAD(P)-bd_dom_sf"/>
</dbReference>
<dbReference type="Proteomes" id="UP001151529">
    <property type="component" value="Chromosome 4"/>
</dbReference>
<evidence type="ECO:0000313" key="8">
    <source>
        <dbReference type="Proteomes" id="UP001151529"/>
    </source>
</evidence>
<dbReference type="EC" id="1.2.1.12" evidence="3"/>
<comment type="similarity">
    <text evidence="2">Belongs to the glyceraldehyde-3-phosphate dehydrogenase family.</text>
</comment>
<comment type="caution">
    <text evidence="7">The sequence shown here is derived from an EMBL/GenBank/DDBJ whole genome shotgun (WGS) entry which is preliminary data.</text>
</comment>
<name>A0A9Q0TAY5_SALVM</name>
<dbReference type="PANTHER" id="PTHR10836:SF112">
    <property type="entry name" value="GLYCERALDEHYDE-3-PHOSPHATE DEHYDROGENASE GAPC1, CYTOSOLIC-RELATED"/>
    <property type="match status" value="1"/>
</dbReference>
<protein>
    <recommendedName>
        <fullName evidence="3">glyceraldehyde-3-phosphate dehydrogenase (phosphorylating)</fullName>
        <ecNumber evidence="3">1.2.1.12</ecNumber>
    </recommendedName>
</protein>
<dbReference type="PANTHER" id="PTHR10836">
    <property type="entry name" value="GLYCERALDEHYDE 3-PHOSPHATE DEHYDROGENASE"/>
    <property type="match status" value="1"/>
</dbReference>
<evidence type="ECO:0000256" key="4">
    <source>
        <dbReference type="ARBA" id="ARBA00023002"/>
    </source>
</evidence>
<dbReference type="EMBL" id="JAPFFL010000008">
    <property type="protein sequence ID" value="KAJ6707854.1"/>
    <property type="molecule type" value="Genomic_DNA"/>
</dbReference>
<keyword evidence="8" id="KW-1185">Reference proteome</keyword>
<dbReference type="AlphaFoldDB" id="A0A9Q0TAY5"/>
<evidence type="ECO:0000256" key="1">
    <source>
        <dbReference type="ARBA" id="ARBA00004869"/>
    </source>
</evidence>
<dbReference type="GO" id="GO:0004365">
    <property type="term" value="F:glyceraldehyde-3-phosphate dehydrogenase (NAD+) (phosphorylating) activity"/>
    <property type="evidence" value="ECO:0007669"/>
    <property type="project" value="UniProtKB-EC"/>
</dbReference>
<reference evidence="7" key="1">
    <citation type="submission" date="2022-11" db="EMBL/GenBank/DDBJ databases">
        <authorList>
            <person name="Hyden B.L."/>
            <person name="Feng K."/>
            <person name="Yates T."/>
            <person name="Jawdy S."/>
            <person name="Smart L.B."/>
            <person name="Muchero W."/>
        </authorList>
    </citation>
    <scope>NUCLEOTIDE SEQUENCE</scope>
    <source>
        <tissue evidence="7">Shoot tip</tissue>
    </source>
</reference>
<evidence type="ECO:0000256" key="6">
    <source>
        <dbReference type="ARBA" id="ARBA00023152"/>
    </source>
</evidence>
<evidence type="ECO:0000256" key="3">
    <source>
        <dbReference type="ARBA" id="ARBA00013119"/>
    </source>
</evidence>
<gene>
    <name evidence="7" type="ORF">OIU85_028152</name>
</gene>
<reference evidence="7" key="2">
    <citation type="journal article" date="2023" name="Int. J. Mol. Sci.">
        <title>De Novo Assembly and Annotation of 11 Diverse Shrub Willow (Salix) Genomes Reveals Novel Gene Organization in Sex-Linked Regions.</title>
        <authorList>
            <person name="Hyden B."/>
            <person name="Feng K."/>
            <person name="Yates T.B."/>
            <person name="Jawdy S."/>
            <person name="Cereghino C."/>
            <person name="Smart L.B."/>
            <person name="Muchero W."/>
        </authorList>
    </citation>
    <scope>NUCLEOTIDE SEQUENCE [LARGE SCALE GENOMIC DNA]</scope>
    <source>
        <tissue evidence="7">Shoot tip</tissue>
    </source>
</reference>
<dbReference type="OrthoDB" id="1714877at2759"/>